<feature type="signal peptide" evidence="2">
    <location>
        <begin position="1"/>
        <end position="25"/>
    </location>
</feature>
<evidence type="ECO:0000256" key="1">
    <source>
        <dbReference type="ARBA" id="ARBA00005564"/>
    </source>
</evidence>
<dbReference type="AlphaFoldDB" id="A0AA39WGZ6"/>
<dbReference type="Proteomes" id="UP001174934">
    <property type="component" value="Unassembled WGS sequence"/>
</dbReference>
<dbReference type="SUPFAM" id="SSF63829">
    <property type="entry name" value="Calcium-dependent phosphotriesterase"/>
    <property type="match status" value="1"/>
</dbReference>
<dbReference type="Gene3D" id="2.130.10.10">
    <property type="entry name" value="YVTN repeat-like/Quinoprotein amine dehydrogenase"/>
    <property type="match status" value="1"/>
</dbReference>
<keyword evidence="2" id="KW-0732">Signal</keyword>
<reference evidence="3" key="1">
    <citation type="submission" date="2023-06" db="EMBL/GenBank/DDBJ databases">
        <title>Genome-scale phylogeny and comparative genomics of the fungal order Sordariales.</title>
        <authorList>
            <consortium name="Lawrence Berkeley National Laboratory"/>
            <person name="Hensen N."/>
            <person name="Bonometti L."/>
            <person name="Westerberg I."/>
            <person name="Brannstrom I.O."/>
            <person name="Guillou S."/>
            <person name="Cros-Aarteil S."/>
            <person name="Calhoun S."/>
            <person name="Haridas S."/>
            <person name="Kuo A."/>
            <person name="Mondo S."/>
            <person name="Pangilinan J."/>
            <person name="Riley R."/>
            <person name="LaButti K."/>
            <person name="Andreopoulos B."/>
            <person name="Lipzen A."/>
            <person name="Chen C."/>
            <person name="Yanf M."/>
            <person name="Daum C."/>
            <person name="Ng V."/>
            <person name="Clum A."/>
            <person name="Steindorff A."/>
            <person name="Ohm R."/>
            <person name="Martin F."/>
            <person name="Silar P."/>
            <person name="Natvig D."/>
            <person name="Lalanne C."/>
            <person name="Gautier V."/>
            <person name="Ament-velasquez S.L."/>
            <person name="Kruys A."/>
            <person name="Hutchinson M.I."/>
            <person name="Powell A.J."/>
            <person name="Barry K."/>
            <person name="Miller A.N."/>
            <person name="Grigoriev I.V."/>
            <person name="Debuchy R."/>
            <person name="Gladieux P."/>
            <person name="Thoren M.H."/>
            <person name="Johannesson H."/>
        </authorList>
    </citation>
    <scope>NUCLEOTIDE SEQUENCE</scope>
    <source>
        <strain evidence="3">SMH3391-2</strain>
    </source>
</reference>
<name>A0AA39WGZ6_9PEZI</name>
<dbReference type="GO" id="GO:0017057">
    <property type="term" value="F:6-phosphogluconolactonase activity"/>
    <property type="evidence" value="ECO:0007669"/>
    <property type="project" value="TreeGrafter"/>
</dbReference>
<feature type="chain" id="PRO_5041211432" evidence="2">
    <location>
        <begin position="26"/>
        <end position="416"/>
    </location>
</feature>
<dbReference type="InterPro" id="IPR019405">
    <property type="entry name" value="Lactonase_7-beta_prop"/>
</dbReference>
<comment type="similarity">
    <text evidence="1">Belongs to the cycloisomerase 2 family.</text>
</comment>
<dbReference type="InterPro" id="IPR015943">
    <property type="entry name" value="WD40/YVTN_repeat-like_dom_sf"/>
</dbReference>
<gene>
    <name evidence="3" type="ORF">B0T17DRAFT_583116</name>
</gene>
<dbReference type="EMBL" id="JAULSR010000007">
    <property type="protein sequence ID" value="KAK0615228.1"/>
    <property type="molecule type" value="Genomic_DNA"/>
</dbReference>
<dbReference type="Pfam" id="PF10282">
    <property type="entry name" value="Lactonase"/>
    <property type="match status" value="1"/>
</dbReference>
<comment type="caution">
    <text evidence="3">The sequence shown here is derived from an EMBL/GenBank/DDBJ whole genome shotgun (WGS) entry which is preliminary data.</text>
</comment>
<dbReference type="InterPro" id="IPR050282">
    <property type="entry name" value="Cycloisomerase_2"/>
</dbReference>
<evidence type="ECO:0000256" key="2">
    <source>
        <dbReference type="SAM" id="SignalP"/>
    </source>
</evidence>
<dbReference type="PANTHER" id="PTHR30344">
    <property type="entry name" value="6-PHOSPHOGLUCONOLACTONASE-RELATED"/>
    <property type="match status" value="1"/>
</dbReference>
<accession>A0AA39WGZ6</accession>
<organism evidence="3 4">
    <name type="scientific">Bombardia bombarda</name>
    <dbReference type="NCBI Taxonomy" id="252184"/>
    <lineage>
        <taxon>Eukaryota</taxon>
        <taxon>Fungi</taxon>
        <taxon>Dikarya</taxon>
        <taxon>Ascomycota</taxon>
        <taxon>Pezizomycotina</taxon>
        <taxon>Sordariomycetes</taxon>
        <taxon>Sordariomycetidae</taxon>
        <taxon>Sordariales</taxon>
        <taxon>Lasiosphaeriaceae</taxon>
        <taxon>Bombardia</taxon>
    </lineage>
</organism>
<proteinExistence type="inferred from homology"/>
<sequence length="416" mass="44765">MMLAVAVFLAALSQLWLHAPTGVSGAVHSLFVGNLMDPALMYSLVFDDETHSLNRAETITAEASHAWITFDHSKTNIYGASLNKPFISSYALSHSASSSPTNNSTTPLHVSRTRTVAATGACAKTTSAFVEALPYPPYTVYTVSWPGPDACGMAISVDATGALDTVLQSWHYSATSGVHGLALGRSNKGNDTLLYSADLSGDAVWTHRVDGTTGKVREVGRRAMKRAGMHPRHVRVGGNGRWVYVVMEAANSVVGFEVDGEDGVEFSLIPAGMLFPSGIKNKKKGYDTKNYWSAEVMLSPSGRYLWATARSQQKADVVGYISVFLLAADGAIVKRMFMVPTTTKGGWANAIRPAFWSDEYAAMTDTPTGYVQIWKLDGPKETEHGVVEYRTAKAVARVDLNVGNATGCCANAIWYS</sequence>
<keyword evidence="4" id="KW-1185">Reference proteome</keyword>
<dbReference type="PANTHER" id="PTHR30344:SF4">
    <property type="entry name" value="CYCLASE, PUTATIVE (AFU_ORTHOLOGUE AFUA_6G11580)-RELATED"/>
    <property type="match status" value="1"/>
</dbReference>
<evidence type="ECO:0000313" key="4">
    <source>
        <dbReference type="Proteomes" id="UP001174934"/>
    </source>
</evidence>
<evidence type="ECO:0000313" key="3">
    <source>
        <dbReference type="EMBL" id="KAK0615228.1"/>
    </source>
</evidence>
<protein>
    <submittedName>
        <fullName evidence="3">Lactonase, 7-bladed beta-propeller-domain-containing protein</fullName>
    </submittedName>
</protein>